<keyword evidence="1" id="KW-0175">Coiled coil</keyword>
<feature type="coiled-coil region" evidence="1">
    <location>
        <begin position="1"/>
        <end position="35"/>
    </location>
</feature>
<reference evidence="2" key="1">
    <citation type="submission" date="2021-01" db="EMBL/GenBank/DDBJ databases">
        <authorList>
            <consortium name="Genoscope - CEA"/>
            <person name="William W."/>
        </authorList>
    </citation>
    <scope>NUCLEOTIDE SEQUENCE</scope>
</reference>
<dbReference type="AlphaFoldDB" id="A0A8S1SHF0"/>
<dbReference type="EMBL" id="CAJJDP010000009">
    <property type="protein sequence ID" value="CAD8139190.1"/>
    <property type="molecule type" value="Genomic_DNA"/>
</dbReference>
<name>A0A8S1SHF0_PAROT</name>
<keyword evidence="3" id="KW-1185">Reference proteome</keyword>
<protein>
    <submittedName>
        <fullName evidence="2">Uncharacterized protein</fullName>
    </submittedName>
</protein>
<proteinExistence type="predicted"/>
<evidence type="ECO:0000313" key="3">
    <source>
        <dbReference type="Proteomes" id="UP000683925"/>
    </source>
</evidence>
<dbReference type="Proteomes" id="UP000683925">
    <property type="component" value="Unassembled WGS sequence"/>
</dbReference>
<comment type="caution">
    <text evidence="2">The sequence shown here is derived from an EMBL/GenBank/DDBJ whole genome shotgun (WGS) entry which is preliminary data.</text>
</comment>
<organism evidence="2 3">
    <name type="scientific">Paramecium octaurelia</name>
    <dbReference type="NCBI Taxonomy" id="43137"/>
    <lineage>
        <taxon>Eukaryota</taxon>
        <taxon>Sar</taxon>
        <taxon>Alveolata</taxon>
        <taxon>Ciliophora</taxon>
        <taxon>Intramacronucleata</taxon>
        <taxon>Oligohymenophorea</taxon>
        <taxon>Peniculida</taxon>
        <taxon>Parameciidae</taxon>
        <taxon>Paramecium</taxon>
    </lineage>
</organism>
<accession>A0A8S1SHF0</accession>
<gene>
    <name evidence="2" type="ORF">POCTA_138.1.T0100273</name>
</gene>
<evidence type="ECO:0000256" key="1">
    <source>
        <dbReference type="SAM" id="Coils"/>
    </source>
</evidence>
<evidence type="ECO:0000313" key="2">
    <source>
        <dbReference type="EMBL" id="CAD8139190.1"/>
    </source>
</evidence>
<sequence length="102" mass="11958">MSSFDTKLNFLQQEIKILTEENKELRQLIQMNKEILKIYRGKTSTNTLPNGPLITLEVCKTESHEGTDIQNMLSHLIEENCKLFSFNEDLIKQRDELRAQVF</sequence>